<dbReference type="EMBL" id="LMWY01000043">
    <property type="protein sequence ID" value="KUN96908.1"/>
    <property type="molecule type" value="Genomic_DNA"/>
</dbReference>
<comment type="caution">
    <text evidence="1">The sequence shown here is derived from an EMBL/GenBank/DDBJ whole genome shotgun (WGS) entry which is preliminary data.</text>
</comment>
<keyword evidence="2" id="KW-1185">Reference proteome</keyword>
<evidence type="ECO:0000313" key="1">
    <source>
        <dbReference type="EMBL" id="KUN96908.1"/>
    </source>
</evidence>
<evidence type="ECO:0000313" key="2">
    <source>
        <dbReference type="Proteomes" id="UP000053429"/>
    </source>
</evidence>
<gene>
    <name evidence="1" type="ORF">AQJ67_32575</name>
</gene>
<organism evidence="1 2">
    <name type="scientific">Streptomyces caeruleatus</name>
    <dbReference type="NCBI Taxonomy" id="661399"/>
    <lineage>
        <taxon>Bacteria</taxon>
        <taxon>Bacillati</taxon>
        <taxon>Actinomycetota</taxon>
        <taxon>Actinomycetes</taxon>
        <taxon>Kitasatosporales</taxon>
        <taxon>Streptomycetaceae</taxon>
        <taxon>Streptomyces</taxon>
    </lineage>
</organism>
<proteinExistence type="predicted"/>
<accession>A0A101TR28</accession>
<reference evidence="1 2" key="1">
    <citation type="submission" date="2015-10" db="EMBL/GenBank/DDBJ databases">
        <title>Draft genome sequence of Streptomyces caeruleatus NRRL B-24802, type strain for the species Streptomyces caeruleatus.</title>
        <authorList>
            <person name="Ruckert C."/>
            <person name="Winkler A."/>
            <person name="Kalinowski J."/>
            <person name="Kampfer P."/>
            <person name="Glaeser S."/>
        </authorList>
    </citation>
    <scope>NUCLEOTIDE SEQUENCE [LARGE SCALE GENOMIC DNA]</scope>
    <source>
        <strain evidence="1 2">NRRL B-24802</strain>
    </source>
</reference>
<dbReference type="Proteomes" id="UP000053429">
    <property type="component" value="Unassembled WGS sequence"/>
</dbReference>
<sequence length="156" mass="15494">MEVEVCPVQAEEVALAESGVEGEFEQGVQPMTLRGGEGLAGFVGSEGFEAAGAWGAGADVAGDVARDLFLTHGVLQGGLEHRVDVGEQLVAALACGTAAGLITPGIDTARAALAGGAELVEPRADVLGGELGELLLTQAGERIQSGGRDGPAACSI</sequence>
<name>A0A101TR28_9ACTN</name>
<dbReference type="AlphaFoldDB" id="A0A101TR28"/>
<protein>
    <submittedName>
        <fullName evidence="1">Uncharacterized protein</fullName>
    </submittedName>
</protein>